<evidence type="ECO:0000313" key="2">
    <source>
        <dbReference type="Proteomes" id="UP000214646"/>
    </source>
</evidence>
<dbReference type="InterPro" id="IPR036412">
    <property type="entry name" value="HAD-like_sf"/>
</dbReference>
<comment type="caution">
    <text evidence="1">The sequence shown here is derived from an EMBL/GenBank/DDBJ whole genome shotgun (WGS) entry which is preliminary data.</text>
</comment>
<proteinExistence type="predicted"/>
<sequence length="148" mass="17321">MRISFDVDDTLVCDPSVPVERHVPRWLRLWYPERLRAGTRDLMRALQTGRHELWIYTTSYRGGFYLRSWFRTFGVGIGGVVNQHRHERAVGRRGPSKFPPAFGIDLHVDDSEGVAEEGRRHRFNVLVVSPRDPNWTARVLEAVRRWPD</sequence>
<gene>
    <name evidence="1" type="ORF">FRUB_06853</name>
</gene>
<dbReference type="Proteomes" id="UP000214646">
    <property type="component" value="Unassembled WGS sequence"/>
</dbReference>
<protein>
    <submittedName>
        <fullName evidence="1">Uncharacterized protein</fullName>
    </submittedName>
</protein>
<reference evidence="2" key="1">
    <citation type="submission" date="2017-06" db="EMBL/GenBank/DDBJ databases">
        <title>Genome analysis of Fimbriiglobus ruber SP5, the first member of the order Planctomycetales with confirmed chitinolytic capability.</title>
        <authorList>
            <person name="Ravin N.V."/>
            <person name="Rakitin A.L."/>
            <person name="Ivanova A.A."/>
            <person name="Beletsky A.V."/>
            <person name="Kulichevskaya I.S."/>
            <person name="Mardanov A.V."/>
            <person name="Dedysh S.N."/>
        </authorList>
    </citation>
    <scope>NUCLEOTIDE SEQUENCE [LARGE SCALE GENOMIC DNA]</scope>
    <source>
        <strain evidence="2">SP5</strain>
    </source>
</reference>
<name>A0A225D9T5_9BACT</name>
<accession>A0A225D9T5</accession>
<keyword evidence="2" id="KW-1185">Reference proteome</keyword>
<organism evidence="1 2">
    <name type="scientific">Fimbriiglobus ruber</name>
    <dbReference type="NCBI Taxonomy" id="1908690"/>
    <lineage>
        <taxon>Bacteria</taxon>
        <taxon>Pseudomonadati</taxon>
        <taxon>Planctomycetota</taxon>
        <taxon>Planctomycetia</taxon>
        <taxon>Gemmatales</taxon>
        <taxon>Gemmataceae</taxon>
        <taxon>Fimbriiglobus</taxon>
    </lineage>
</organism>
<evidence type="ECO:0000313" key="1">
    <source>
        <dbReference type="EMBL" id="OWK37733.1"/>
    </source>
</evidence>
<dbReference type="RefSeq" id="WP_088257593.1">
    <property type="nucleotide sequence ID" value="NZ_NIDE01000014.1"/>
</dbReference>
<dbReference type="SUPFAM" id="SSF56784">
    <property type="entry name" value="HAD-like"/>
    <property type="match status" value="1"/>
</dbReference>
<dbReference type="OrthoDB" id="5431593at2"/>
<dbReference type="AlphaFoldDB" id="A0A225D9T5"/>
<dbReference type="EMBL" id="NIDE01000014">
    <property type="protein sequence ID" value="OWK37733.1"/>
    <property type="molecule type" value="Genomic_DNA"/>
</dbReference>